<dbReference type="SUPFAM" id="SSF55205">
    <property type="entry name" value="EPT/RTPC-like"/>
    <property type="match status" value="1"/>
</dbReference>
<dbReference type="PANTHER" id="PTHR21090:SF5">
    <property type="entry name" value="PENTAFUNCTIONAL AROM POLYPEPTIDE"/>
    <property type="match status" value="1"/>
</dbReference>
<dbReference type="GO" id="GO:0005737">
    <property type="term" value="C:cytoplasm"/>
    <property type="evidence" value="ECO:0007669"/>
    <property type="project" value="UniProtKB-SubCell"/>
</dbReference>
<dbReference type="PROSITE" id="PS00885">
    <property type="entry name" value="EPSP_SYNTHASE_2"/>
    <property type="match status" value="1"/>
</dbReference>
<dbReference type="NCBIfam" id="TIGR01356">
    <property type="entry name" value="aroA"/>
    <property type="match status" value="1"/>
</dbReference>
<dbReference type="AlphaFoldDB" id="A0A941ECT6"/>
<proteinExistence type="inferred from homology"/>
<gene>
    <name evidence="8 10" type="primary">aroA</name>
    <name evidence="10" type="ORF">KDK95_22455</name>
</gene>
<dbReference type="InterPro" id="IPR013792">
    <property type="entry name" value="RNA3'P_cycl/enolpyr_Trfase_a/b"/>
</dbReference>
<keyword evidence="11" id="KW-1185">Reference proteome</keyword>
<keyword evidence="5 8" id="KW-0808">Transferase</keyword>
<feature type="binding site" evidence="8">
    <location>
        <position position="31"/>
    </location>
    <ligand>
        <name>3-phosphoshikimate</name>
        <dbReference type="ChEBI" id="CHEBI:145989"/>
    </ligand>
</feature>
<comment type="subunit">
    <text evidence="8">Monomer.</text>
</comment>
<evidence type="ECO:0000256" key="4">
    <source>
        <dbReference type="ARBA" id="ARBA00022605"/>
    </source>
</evidence>
<evidence type="ECO:0000256" key="5">
    <source>
        <dbReference type="ARBA" id="ARBA00022679"/>
    </source>
</evidence>
<dbReference type="InterPro" id="IPR023193">
    <property type="entry name" value="EPSP_synthase_CS"/>
</dbReference>
<evidence type="ECO:0000256" key="1">
    <source>
        <dbReference type="ARBA" id="ARBA00004811"/>
    </source>
</evidence>
<dbReference type="InterPro" id="IPR036968">
    <property type="entry name" value="Enolpyruvate_Tfrase_sf"/>
</dbReference>
<dbReference type="GO" id="GO:0003866">
    <property type="term" value="F:3-phosphoshikimate 1-carboxyvinyltransferase activity"/>
    <property type="evidence" value="ECO:0007669"/>
    <property type="project" value="UniProtKB-UniRule"/>
</dbReference>
<dbReference type="InterPro" id="IPR006264">
    <property type="entry name" value="EPSP_synthase"/>
</dbReference>
<feature type="active site" description="Proton acceptor" evidence="8">
    <location>
        <position position="321"/>
    </location>
</feature>
<evidence type="ECO:0000259" key="9">
    <source>
        <dbReference type="Pfam" id="PF00275"/>
    </source>
</evidence>
<dbReference type="GO" id="GO:0009423">
    <property type="term" value="P:chorismate biosynthetic process"/>
    <property type="evidence" value="ECO:0007669"/>
    <property type="project" value="UniProtKB-UniRule"/>
</dbReference>
<comment type="caution">
    <text evidence="8">Lacks conserved residue(s) required for the propagation of feature annotation.</text>
</comment>
<dbReference type="EMBL" id="JAGSOH010000074">
    <property type="protein sequence ID" value="MBR7829086.1"/>
    <property type="molecule type" value="Genomic_DNA"/>
</dbReference>
<feature type="binding site" evidence="8">
    <location>
        <position position="26"/>
    </location>
    <ligand>
        <name>3-phosphoshikimate</name>
        <dbReference type="ChEBI" id="CHEBI:145989"/>
    </ligand>
</feature>
<dbReference type="Proteomes" id="UP000676325">
    <property type="component" value="Unassembled WGS sequence"/>
</dbReference>
<feature type="binding site" evidence="8">
    <location>
        <position position="321"/>
    </location>
    <ligand>
        <name>3-phosphoshikimate</name>
        <dbReference type="ChEBI" id="CHEBI:145989"/>
    </ligand>
</feature>
<feature type="binding site" evidence="8">
    <location>
        <position position="179"/>
    </location>
    <ligand>
        <name>3-phosphoshikimate</name>
        <dbReference type="ChEBI" id="CHEBI:145989"/>
    </ligand>
</feature>
<feature type="binding site" evidence="8">
    <location>
        <position position="27"/>
    </location>
    <ligand>
        <name>3-phosphoshikimate</name>
        <dbReference type="ChEBI" id="CHEBI:145989"/>
    </ligand>
</feature>
<protein>
    <recommendedName>
        <fullName evidence="8">3-phosphoshikimate 1-carboxyvinyltransferase</fullName>
        <ecNumber evidence="8">2.5.1.19</ecNumber>
    </recommendedName>
    <alternativeName>
        <fullName evidence="8">5-enolpyruvylshikimate-3-phosphate synthase</fullName>
        <shortName evidence="8">EPSP synthase</shortName>
        <shortName evidence="8">EPSPS</shortName>
    </alternativeName>
</protein>
<evidence type="ECO:0000256" key="7">
    <source>
        <dbReference type="ARBA" id="ARBA00044633"/>
    </source>
</evidence>
<feature type="binding site" evidence="8">
    <location>
        <position position="26"/>
    </location>
    <ligand>
        <name>phosphoenolpyruvate</name>
        <dbReference type="ChEBI" id="CHEBI:58702"/>
    </ligand>
</feature>
<dbReference type="GO" id="GO:0009073">
    <property type="term" value="P:aromatic amino acid family biosynthetic process"/>
    <property type="evidence" value="ECO:0007669"/>
    <property type="project" value="UniProtKB-KW"/>
</dbReference>
<dbReference type="FunFam" id="3.65.10.10:FF:000011">
    <property type="entry name" value="3-phosphoshikimate 1-carboxyvinyltransferase"/>
    <property type="match status" value="1"/>
</dbReference>
<keyword evidence="3 8" id="KW-0963">Cytoplasm</keyword>
<evidence type="ECO:0000256" key="8">
    <source>
        <dbReference type="HAMAP-Rule" id="MF_00210"/>
    </source>
</evidence>
<organism evidence="10 11">
    <name type="scientific">Actinospica acidithermotolerans</name>
    <dbReference type="NCBI Taxonomy" id="2828514"/>
    <lineage>
        <taxon>Bacteria</taxon>
        <taxon>Bacillati</taxon>
        <taxon>Actinomycetota</taxon>
        <taxon>Actinomycetes</taxon>
        <taxon>Catenulisporales</taxon>
        <taxon>Actinospicaceae</taxon>
        <taxon>Actinospica</taxon>
    </lineage>
</organism>
<feature type="binding site" evidence="8">
    <location>
        <position position="177"/>
    </location>
    <ligand>
        <name>3-phosphoshikimate</name>
        <dbReference type="ChEBI" id="CHEBI:145989"/>
    </ligand>
</feature>
<feature type="binding site" evidence="8">
    <location>
        <position position="206"/>
    </location>
    <ligand>
        <name>3-phosphoshikimate</name>
        <dbReference type="ChEBI" id="CHEBI:145989"/>
    </ligand>
</feature>
<dbReference type="FunFam" id="3.65.10.10:FF:000010">
    <property type="entry name" value="3-phosphoshikimate 1-carboxyvinyltransferase"/>
    <property type="match status" value="1"/>
</dbReference>
<dbReference type="Pfam" id="PF00275">
    <property type="entry name" value="EPSP_synthase"/>
    <property type="match status" value="1"/>
</dbReference>
<comment type="similarity">
    <text evidence="2 8">Belongs to the EPSP synthase family.</text>
</comment>
<dbReference type="InterPro" id="IPR001986">
    <property type="entry name" value="Enolpyruvate_Tfrase_dom"/>
</dbReference>
<dbReference type="RefSeq" id="WP_212520222.1">
    <property type="nucleotide sequence ID" value="NZ_JAGSOH010000074.1"/>
</dbReference>
<dbReference type="PANTHER" id="PTHR21090">
    <property type="entry name" value="AROM/DEHYDROQUINATE SYNTHASE"/>
    <property type="match status" value="1"/>
</dbReference>
<comment type="catalytic activity">
    <reaction evidence="7">
        <text>3-phosphoshikimate + phosphoenolpyruvate = 5-O-(1-carboxyvinyl)-3-phosphoshikimate + phosphate</text>
        <dbReference type="Rhea" id="RHEA:21256"/>
        <dbReference type="ChEBI" id="CHEBI:43474"/>
        <dbReference type="ChEBI" id="CHEBI:57701"/>
        <dbReference type="ChEBI" id="CHEBI:58702"/>
        <dbReference type="ChEBI" id="CHEBI:145989"/>
        <dbReference type="EC" id="2.5.1.19"/>
    </reaction>
    <physiologicalReaction direction="left-to-right" evidence="7">
        <dbReference type="Rhea" id="RHEA:21257"/>
    </physiologicalReaction>
</comment>
<dbReference type="PIRSF" id="PIRSF000505">
    <property type="entry name" value="EPSPS"/>
    <property type="match status" value="1"/>
</dbReference>
<evidence type="ECO:0000313" key="11">
    <source>
        <dbReference type="Proteomes" id="UP000676325"/>
    </source>
</evidence>
<dbReference type="EC" id="2.5.1.19" evidence="8"/>
<name>A0A941ECT6_9ACTN</name>
<dbReference type="CDD" id="cd01556">
    <property type="entry name" value="EPSP_synthase"/>
    <property type="match status" value="1"/>
</dbReference>
<dbReference type="Gene3D" id="3.65.10.10">
    <property type="entry name" value="Enolpyruvate transferase domain"/>
    <property type="match status" value="2"/>
</dbReference>
<keyword evidence="4 8" id="KW-0028">Amino-acid biosynthesis</keyword>
<feature type="binding site" evidence="8">
    <location>
        <position position="179"/>
    </location>
    <ligand>
        <name>phosphoenolpyruvate</name>
        <dbReference type="ChEBI" id="CHEBI:58702"/>
    </ligand>
</feature>
<comment type="caution">
    <text evidence="10">The sequence shown here is derived from an EMBL/GenBank/DDBJ whole genome shotgun (WGS) entry which is preliminary data.</text>
</comment>
<evidence type="ECO:0000256" key="6">
    <source>
        <dbReference type="ARBA" id="ARBA00023141"/>
    </source>
</evidence>
<reference evidence="10" key="1">
    <citation type="submission" date="2021-04" db="EMBL/GenBank/DDBJ databases">
        <title>Genome based classification of Actinospica acidithermotolerans sp. nov., an actinobacterium isolated from an Indonesian hot spring.</title>
        <authorList>
            <person name="Kusuma A.B."/>
            <person name="Putra K.E."/>
            <person name="Nafisah S."/>
            <person name="Loh J."/>
            <person name="Nouioui I."/>
            <person name="Goodfellow M."/>
        </authorList>
    </citation>
    <scope>NUCLEOTIDE SEQUENCE</scope>
    <source>
        <strain evidence="10">MGRD01-02</strain>
    </source>
</reference>
<feature type="domain" description="Enolpyruvate transferase" evidence="9">
    <location>
        <begin position="13"/>
        <end position="425"/>
    </location>
</feature>
<feature type="binding site" evidence="8">
    <location>
        <position position="348"/>
    </location>
    <ligand>
        <name>3-phosphoshikimate</name>
        <dbReference type="ChEBI" id="CHEBI:145989"/>
    </ligand>
</feature>
<dbReference type="GO" id="GO:0008652">
    <property type="term" value="P:amino acid biosynthetic process"/>
    <property type="evidence" value="ECO:0007669"/>
    <property type="project" value="UniProtKB-KW"/>
</dbReference>
<keyword evidence="6 8" id="KW-0057">Aromatic amino acid biosynthesis</keyword>
<feature type="binding site" evidence="8">
    <location>
        <position position="178"/>
    </location>
    <ligand>
        <name>3-phosphoshikimate</name>
        <dbReference type="ChEBI" id="CHEBI:145989"/>
    </ligand>
</feature>
<evidence type="ECO:0000313" key="10">
    <source>
        <dbReference type="EMBL" id="MBR7829086.1"/>
    </source>
</evidence>
<evidence type="ECO:0000256" key="2">
    <source>
        <dbReference type="ARBA" id="ARBA00009948"/>
    </source>
</evidence>
<feature type="binding site" evidence="8">
    <location>
        <position position="393"/>
    </location>
    <ligand>
        <name>phosphoenolpyruvate</name>
        <dbReference type="ChEBI" id="CHEBI:58702"/>
    </ligand>
</feature>
<feature type="binding site" evidence="8">
    <location>
        <position position="130"/>
    </location>
    <ligand>
        <name>phosphoenolpyruvate</name>
        <dbReference type="ChEBI" id="CHEBI:58702"/>
    </ligand>
</feature>
<feature type="binding site" evidence="8">
    <location>
        <position position="352"/>
    </location>
    <ligand>
        <name>phosphoenolpyruvate</name>
        <dbReference type="ChEBI" id="CHEBI:58702"/>
    </ligand>
</feature>
<feature type="binding site" evidence="8">
    <location>
        <position position="102"/>
    </location>
    <ligand>
        <name>phosphoenolpyruvate</name>
        <dbReference type="ChEBI" id="CHEBI:58702"/>
    </ligand>
</feature>
<dbReference type="HAMAP" id="MF_00210">
    <property type="entry name" value="EPSP_synth"/>
    <property type="match status" value="1"/>
</dbReference>
<comment type="subcellular location">
    <subcellularLocation>
        <location evidence="8">Cytoplasm</location>
    </subcellularLocation>
</comment>
<comment type="pathway">
    <text evidence="1 8">Metabolic intermediate biosynthesis; chorismate biosynthesis; chorismate from D-erythrose 4-phosphate and phosphoenolpyruvate: step 6/7.</text>
</comment>
<comment type="function">
    <text evidence="8">Catalyzes the transfer of the enolpyruvyl moiety of phosphoenolpyruvate (PEP) to the 5-hydroxyl of shikimate-3-phosphate (S3P) to produce enolpyruvyl shikimate-3-phosphate and inorganic phosphate.</text>
</comment>
<sequence>MSRDELWDAPAATEPIRARVTVPGSKSATNRALVLAALAEGPSTLYRPLRSRDTLLMAGALRALGAEIEDVPATAAGAVASWLVKPAEQLTGGTEVDMGAAGTVMRFVPPIAALADGPVRFDGDPRSHERPVGPLVDALRALGAEIDDAGHPGHFPLTVLGRGGLRGGAVEIDASASSQFVSALLLSGARFAEGVDVRHVGGRLPSLPYIAMAVQMVREAGVEVDDSEPERWQVRPGAIKPVTQTIEPDLSNAAPFLAAALVTGGAVTIADWPRQTTQPGDRLREILTLMGATCEFTESGLECRGSGTIHGVDLDLADEAELTPTIAALAALADGPSRLRGIGHIRLHETDRLAAIAAEINGLGGRVKELPEELLIEPAPLHGGVFHTYEDHRLATAGAVLGLAVPGVQVQDVATTGKTLPDFTGRWAALLAGTDYAG</sequence>
<accession>A0A941ECT6</accession>
<evidence type="ECO:0000256" key="3">
    <source>
        <dbReference type="ARBA" id="ARBA00022490"/>
    </source>
</evidence>
<feature type="binding site" evidence="8">
    <location>
        <position position="418"/>
    </location>
    <ligand>
        <name>phosphoenolpyruvate</name>
        <dbReference type="ChEBI" id="CHEBI:58702"/>
    </ligand>
</feature>